<dbReference type="EMBL" id="FNAG01000002">
    <property type="protein sequence ID" value="SDD36672.1"/>
    <property type="molecule type" value="Genomic_DNA"/>
</dbReference>
<protein>
    <submittedName>
        <fullName evidence="2">Transcriptional regulator, XRE family</fullName>
    </submittedName>
</protein>
<dbReference type="InterPro" id="IPR041413">
    <property type="entry name" value="MLTR_LBD"/>
</dbReference>
<accession>A0A1G6U5G6</accession>
<reference evidence="2 3" key="1">
    <citation type="submission" date="2016-10" db="EMBL/GenBank/DDBJ databases">
        <authorList>
            <person name="de Groot N.N."/>
        </authorList>
    </citation>
    <scope>NUCLEOTIDE SEQUENCE [LARGE SCALE GENOMIC DNA]</scope>
    <source>
        <strain evidence="2 3">DSM 16957</strain>
    </source>
</reference>
<dbReference type="OrthoDB" id="2959414at2"/>
<dbReference type="AlphaFoldDB" id="A0A1G6U5G6"/>
<dbReference type="RefSeq" id="WP_091239890.1">
    <property type="nucleotide sequence ID" value="NZ_FNAG01000002.1"/>
</dbReference>
<dbReference type="PANTHER" id="PTHR35010">
    <property type="entry name" value="BLL4672 PROTEIN-RELATED"/>
    <property type="match status" value="1"/>
</dbReference>
<dbReference type="Gene3D" id="3.30.450.180">
    <property type="match status" value="1"/>
</dbReference>
<dbReference type="InterPro" id="IPR010982">
    <property type="entry name" value="Lambda_DNA-bd_dom_sf"/>
</dbReference>
<dbReference type="GO" id="GO:0003677">
    <property type="term" value="F:DNA binding"/>
    <property type="evidence" value="ECO:0007669"/>
    <property type="project" value="InterPro"/>
</dbReference>
<name>A0A1G6U5G6_9GAMM</name>
<dbReference type="Pfam" id="PF17765">
    <property type="entry name" value="MLTR_LBD"/>
    <property type="match status" value="1"/>
</dbReference>
<keyword evidence="3" id="KW-1185">Reference proteome</keyword>
<organism evidence="2 3">
    <name type="scientific">Aquimonas voraii</name>
    <dbReference type="NCBI Taxonomy" id="265719"/>
    <lineage>
        <taxon>Bacteria</taxon>
        <taxon>Pseudomonadati</taxon>
        <taxon>Pseudomonadota</taxon>
        <taxon>Gammaproteobacteria</taxon>
        <taxon>Lysobacterales</taxon>
        <taxon>Lysobacteraceae</taxon>
        <taxon>Aquimonas</taxon>
    </lineage>
</organism>
<dbReference type="Gene3D" id="1.10.260.40">
    <property type="entry name" value="lambda repressor-like DNA-binding domains"/>
    <property type="match status" value="1"/>
</dbReference>
<dbReference type="SUPFAM" id="SSF47413">
    <property type="entry name" value="lambda repressor-like DNA-binding domains"/>
    <property type="match status" value="1"/>
</dbReference>
<dbReference type="InterPro" id="IPR001387">
    <property type="entry name" value="Cro/C1-type_HTH"/>
</dbReference>
<dbReference type="PROSITE" id="PS50943">
    <property type="entry name" value="HTH_CROC1"/>
    <property type="match status" value="1"/>
</dbReference>
<evidence type="ECO:0000313" key="2">
    <source>
        <dbReference type="EMBL" id="SDD36672.1"/>
    </source>
</evidence>
<evidence type="ECO:0000313" key="3">
    <source>
        <dbReference type="Proteomes" id="UP000199603"/>
    </source>
</evidence>
<dbReference type="Proteomes" id="UP000199603">
    <property type="component" value="Unassembled WGS sequence"/>
</dbReference>
<gene>
    <name evidence="2" type="ORF">SAMN04488509_102178</name>
</gene>
<sequence>MDSPRSTAASASSYAIGGLLRDWRQRRRLSQLELALEAEISTRHLSFIETGRARPSRELVLRLAALLELPLRERNRCLLSAGFAPAFAEATFDSQALAAAREAVQRVIDLHSPFPAVAVDRHWNLQLANASAQALLGAVAPELLQPQANVLRISLHPRGLAPQIINLKQWRGHLLARLRRQVHESGDAALASLLAELSAYPSLPHESERHDTPESPTPDVLMLFRLRSPLGELALFSTITVFGTPADVTLSELALECFYPADAATAERLRALSISGG</sequence>
<proteinExistence type="predicted"/>
<dbReference type="PANTHER" id="PTHR35010:SF4">
    <property type="entry name" value="BLL5781 PROTEIN"/>
    <property type="match status" value="1"/>
</dbReference>
<dbReference type="Pfam" id="PF01381">
    <property type="entry name" value="HTH_3"/>
    <property type="match status" value="1"/>
</dbReference>
<feature type="domain" description="HTH cro/C1-type" evidence="1">
    <location>
        <begin position="20"/>
        <end position="74"/>
    </location>
</feature>
<dbReference type="CDD" id="cd00093">
    <property type="entry name" value="HTH_XRE"/>
    <property type="match status" value="1"/>
</dbReference>
<dbReference type="SMART" id="SM00530">
    <property type="entry name" value="HTH_XRE"/>
    <property type="match status" value="1"/>
</dbReference>
<dbReference type="STRING" id="265719.SAMN04488509_102178"/>
<evidence type="ECO:0000259" key="1">
    <source>
        <dbReference type="PROSITE" id="PS50943"/>
    </source>
</evidence>